<name>A0ABR5A3D1_9BACL</name>
<dbReference type="Gene3D" id="1.10.10.10">
    <property type="entry name" value="Winged helix-like DNA-binding domain superfamily/Winged helix DNA-binding domain"/>
    <property type="match status" value="1"/>
</dbReference>
<dbReference type="PANTHER" id="PTHR42756:SF1">
    <property type="entry name" value="TRANSCRIPTIONAL REPRESSOR OF EMRAB OPERON"/>
    <property type="match status" value="1"/>
</dbReference>
<evidence type="ECO:0000256" key="1">
    <source>
        <dbReference type="ARBA" id="ARBA00023015"/>
    </source>
</evidence>
<protein>
    <recommendedName>
        <fullName evidence="4">HTH marR-type domain-containing protein</fullName>
    </recommendedName>
</protein>
<evidence type="ECO:0000313" key="5">
    <source>
        <dbReference type="EMBL" id="KIL35050.1"/>
    </source>
</evidence>
<dbReference type="InterPro" id="IPR000835">
    <property type="entry name" value="HTH_MarR-typ"/>
</dbReference>
<sequence length="142" mass="16304">MDLLTQRFLDALQAFRRSFESELLQKLSAQITGPQMFLLYFIDRQGPCKLTQLAEKMEVKPSAITVMIDRLEKSGFVTRTHGTADRRSVFVEATSLGKQVLDEAIRERNEIVGEYLTRLEPDEIRTVTALLEKMMKIDPPKN</sequence>
<dbReference type="InterPro" id="IPR036390">
    <property type="entry name" value="WH_DNA-bd_sf"/>
</dbReference>
<proteinExistence type="predicted"/>
<dbReference type="PROSITE" id="PS50995">
    <property type="entry name" value="HTH_MARR_2"/>
    <property type="match status" value="1"/>
</dbReference>
<dbReference type="InterPro" id="IPR036388">
    <property type="entry name" value="WH-like_DNA-bd_sf"/>
</dbReference>
<dbReference type="PRINTS" id="PR00598">
    <property type="entry name" value="HTHMARR"/>
</dbReference>
<dbReference type="Pfam" id="PF01047">
    <property type="entry name" value="MarR"/>
    <property type="match status" value="1"/>
</dbReference>
<gene>
    <name evidence="5" type="ORF">SD71_15420</name>
</gene>
<dbReference type="Proteomes" id="UP000054526">
    <property type="component" value="Unassembled WGS sequence"/>
</dbReference>
<evidence type="ECO:0000256" key="2">
    <source>
        <dbReference type="ARBA" id="ARBA00023125"/>
    </source>
</evidence>
<dbReference type="EMBL" id="JXAL01000024">
    <property type="protein sequence ID" value="KIL35050.1"/>
    <property type="molecule type" value="Genomic_DNA"/>
</dbReference>
<evidence type="ECO:0000313" key="6">
    <source>
        <dbReference type="Proteomes" id="UP000054526"/>
    </source>
</evidence>
<evidence type="ECO:0000259" key="4">
    <source>
        <dbReference type="PROSITE" id="PS50995"/>
    </source>
</evidence>
<dbReference type="SMART" id="SM00347">
    <property type="entry name" value="HTH_MARR"/>
    <property type="match status" value="1"/>
</dbReference>
<accession>A0ABR5A3D1</accession>
<comment type="caution">
    <text evidence="5">The sequence shown here is derived from an EMBL/GenBank/DDBJ whole genome shotgun (WGS) entry which is preliminary data.</text>
</comment>
<dbReference type="RefSeq" id="WP_041064998.1">
    <property type="nucleotide sequence ID" value="NZ_JXAL01000024.1"/>
</dbReference>
<reference evidence="5 6" key="1">
    <citation type="submission" date="2014-12" db="EMBL/GenBank/DDBJ databases">
        <title>Draft genome sequence of Cohnella kolymensis strain B-2846.</title>
        <authorList>
            <person name="Karlyshev A.V."/>
            <person name="Kudryashova E.B."/>
        </authorList>
    </citation>
    <scope>NUCLEOTIDE SEQUENCE [LARGE SCALE GENOMIC DNA]</scope>
    <source>
        <strain evidence="5 6">VKM B-2846</strain>
    </source>
</reference>
<keyword evidence="3" id="KW-0804">Transcription</keyword>
<dbReference type="SUPFAM" id="SSF46785">
    <property type="entry name" value="Winged helix' DNA-binding domain"/>
    <property type="match status" value="1"/>
</dbReference>
<dbReference type="PANTHER" id="PTHR42756">
    <property type="entry name" value="TRANSCRIPTIONAL REGULATOR, MARR"/>
    <property type="match status" value="1"/>
</dbReference>
<organism evidence="5 6">
    <name type="scientific">Cohnella kolymensis</name>
    <dbReference type="NCBI Taxonomy" id="1590652"/>
    <lineage>
        <taxon>Bacteria</taxon>
        <taxon>Bacillati</taxon>
        <taxon>Bacillota</taxon>
        <taxon>Bacilli</taxon>
        <taxon>Bacillales</taxon>
        <taxon>Paenibacillaceae</taxon>
        <taxon>Cohnella</taxon>
    </lineage>
</organism>
<keyword evidence="2" id="KW-0238">DNA-binding</keyword>
<keyword evidence="6" id="KW-1185">Reference proteome</keyword>
<feature type="domain" description="HTH marR-type" evidence="4">
    <location>
        <begin position="1"/>
        <end position="136"/>
    </location>
</feature>
<keyword evidence="1" id="KW-0805">Transcription regulation</keyword>
<evidence type="ECO:0000256" key="3">
    <source>
        <dbReference type="ARBA" id="ARBA00023163"/>
    </source>
</evidence>